<comment type="similarity">
    <text evidence="2">Belongs to the IgaA family.</text>
</comment>
<dbReference type="EMBL" id="CP034752">
    <property type="protein sequence ID" value="QBH98266.1"/>
    <property type="molecule type" value="Genomic_DNA"/>
</dbReference>
<evidence type="ECO:0000256" key="9">
    <source>
        <dbReference type="SAM" id="Phobius"/>
    </source>
</evidence>
<keyword evidence="7 9" id="KW-0472">Membrane</keyword>
<dbReference type="AlphaFoldDB" id="A0A411WQ27"/>
<feature type="transmembrane region" description="Helical" evidence="9">
    <location>
        <begin position="237"/>
        <end position="256"/>
    </location>
</feature>
<evidence type="ECO:0000313" key="10">
    <source>
        <dbReference type="EMBL" id="QBH98266.1"/>
    </source>
</evidence>
<evidence type="ECO:0000256" key="1">
    <source>
        <dbReference type="ARBA" id="ARBA00004429"/>
    </source>
</evidence>
<keyword evidence="6 9" id="KW-1133">Transmembrane helix</keyword>
<keyword evidence="4" id="KW-0997">Cell inner membrane</keyword>
<evidence type="ECO:0000256" key="7">
    <source>
        <dbReference type="ARBA" id="ARBA00023136"/>
    </source>
</evidence>
<evidence type="ECO:0000313" key="11">
    <source>
        <dbReference type="Proteomes" id="UP000293154"/>
    </source>
</evidence>
<dbReference type="RefSeq" id="WP_130593193.1">
    <property type="nucleotide sequence ID" value="NZ_CP034752.1"/>
</dbReference>
<keyword evidence="5 9" id="KW-0812">Transmembrane</keyword>
<feature type="transmembrane region" description="Helical" evidence="9">
    <location>
        <begin position="670"/>
        <end position="696"/>
    </location>
</feature>
<feature type="compositionally biased region" description="Polar residues" evidence="8">
    <location>
        <begin position="165"/>
        <end position="175"/>
    </location>
</feature>
<comment type="subcellular location">
    <subcellularLocation>
        <location evidence="1">Cell inner membrane</location>
        <topology evidence="1">Multi-pass membrane protein</topology>
    </subcellularLocation>
</comment>
<dbReference type="KEGG" id="prag:EKN56_18845"/>
<evidence type="ECO:0000256" key="4">
    <source>
        <dbReference type="ARBA" id="ARBA00022519"/>
    </source>
</evidence>
<organism evidence="10 11">
    <name type="scientific">Limnobaculum zhutongyuii</name>
    <dbReference type="NCBI Taxonomy" id="2498113"/>
    <lineage>
        <taxon>Bacteria</taxon>
        <taxon>Pseudomonadati</taxon>
        <taxon>Pseudomonadota</taxon>
        <taxon>Gammaproteobacteria</taxon>
        <taxon>Enterobacterales</taxon>
        <taxon>Budviciaceae</taxon>
        <taxon>Limnobaculum</taxon>
    </lineage>
</organism>
<dbReference type="Pfam" id="PF07095">
    <property type="entry name" value="IgaA"/>
    <property type="match status" value="1"/>
</dbReference>
<gene>
    <name evidence="10" type="ORF">EKN56_18845</name>
</gene>
<evidence type="ECO:0000256" key="6">
    <source>
        <dbReference type="ARBA" id="ARBA00022989"/>
    </source>
</evidence>
<feature type="region of interest" description="Disordered" evidence="8">
    <location>
        <begin position="165"/>
        <end position="189"/>
    </location>
</feature>
<evidence type="ECO:0000256" key="8">
    <source>
        <dbReference type="SAM" id="MobiDB-lite"/>
    </source>
</evidence>
<dbReference type="OrthoDB" id="8827178at2"/>
<feature type="transmembrane region" description="Helical" evidence="9">
    <location>
        <begin position="12"/>
        <end position="31"/>
    </location>
</feature>
<feature type="transmembrane region" description="Helical" evidence="9">
    <location>
        <begin position="213"/>
        <end position="231"/>
    </location>
</feature>
<keyword evidence="3" id="KW-1003">Cell membrane</keyword>
<protein>
    <submittedName>
        <fullName evidence="10">Intracellular growth attenuator protein igaA</fullName>
    </submittedName>
</protein>
<reference evidence="10 11" key="1">
    <citation type="submission" date="2019-03" db="EMBL/GenBank/DDBJ databases">
        <title>Pragia sp. nov. isolated from the gut tract of Carduelis flavirostris.</title>
        <authorList>
            <person name="Ge Y."/>
        </authorList>
    </citation>
    <scope>NUCLEOTIDE SEQUENCE [LARGE SCALE GENOMIC DNA]</scope>
    <source>
        <strain evidence="10 11">CF-458</strain>
    </source>
</reference>
<evidence type="ECO:0000256" key="5">
    <source>
        <dbReference type="ARBA" id="ARBA00022692"/>
    </source>
</evidence>
<evidence type="ECO:0000256" key="3">
    <source>
        <dbReference type="ARBA" id="ARBA00022475"/>
    </source>
</evidence>
<dbReference type="GO" id="GO:0005886">
    <property type="term" value="C:plasma membrane"/>
    <property type="evidence" value="ECO:0007669"/>
    <property type="project" value="UniProtKB-SubCell"/>
</dbReference>
<feature type="transmembrane region" description="Helical" evidence="9">
    <location>
        <begin position="351"/>
        <end position="370"/>
    </location>
</feature>
<dbReference type="InterPro" id="IPR010771">
    <property type="entry name" value="IgaA"/>
</dbReference>
<accession>A0A411WQ27</accession>
<proteinExistence type="inferred from homology"/>
<dbReference type="Proteomes" id="UP000293154">
    <property type="component" value="Chromosome"/>
</dbReference>
<keyword evidence="11" id="KW-1185">Reference proteome</keyword>
<sequence length="727" mass="82988">MLPSNDLSIFTILLLIIFIALSGVGFYQWFIRWRAKNNQSQTSHLPFVHNSTRKLSTDETQAISEYLEYLEKVRKEGNKSGNFLKSSLMPYSDNVYASNSPIMSLPSPDDTENIKRYYIDGIEIYLESEWIEYIENTNQVEIVKTQTIPLAISLNGHKLTDFVQSKRPTSDTATAPQLKHPAPKDKENSDNVELIRLRKETTAEYNLKPKKKVYESLIIVLSYIILFFSLISSTEILPWLVALAILLLSIGIWRMFRSELKQTQYNIHCLRGIPKRWGLFGESDNGQLTNISIGAIDLIYPPHWQPYVGYDLDHKTNIDIYLNRYVVKQGKFLSLHNESVNFPLFHWGKNLVLALSSLLVIILLLTSIPMKRPLELSLALLDGSKNINVTTPEQLKASQLEIGDHLTVQGSGMCSIPAIYRSDILYPFMPFDCTEMYWGSANLPSLPSSEVIDNAIALLDTMNYQLNPLNNQAIKNNPDLARTAERAGMTVVPDFSDIVLKTENLCKYSGDCRRLKASLLILSNEKDWDELVEKSQVHSLKDTDVFLRPVAADTLRSQVNSIVSSFFYSQTHQAAQALYNKPKGGFYIRNDDDEKQMVDGDEIKELTHPNIPLDTLYDNTAIKQWFELQRLSNKLLNAHFSSSGIVIDIQPIENGTIKISLHSESSLVSFWRYVGSSMLFIIMSLSLIYNITLLIIRLRKNAHRTEKIQAYYDRCFAKDFRHTVQQS</sequence>
<name>A0A411WQ27_9GAMM</name>
<evidence type="ECO:0000256" key="2">
    <source>
        <dbReference type="ARBA" id="ARBA00009494"/>
    </source>
</evidence>